<dbReference type="RefSeq" id="WP_051158339.1">
    <property type="nucleotide sequence ID" value="NZ_JBIRUQ010000002.1"/>
</dbReference>
<evidence type="ECO:0000313" key="3">
    <source>
        <dbReference type="Proteomes" id="UP001611263"/>
    </source>
</evidence>
<feature type="region of interest" description="Disordered" evidence="1">
    <location>
        <begin position="341"/>
        <end position="367"/>
    </location>
</feature>
<dbReference type="CDD" id="cd20695">
    <property type="entry name" value="CdiA-CT_5T87E_Ct"/>
    <property type="match status" value="1"/>
</dbReference>
<gene>
    <name evidence="2" type="ORF">ACH4WX_10990</name>
</gene>
<evidence type="ECO:0000313" key="2">
    <source>
        <dbReference type="EMBL" id="MFI1461234.1"/>
    </source>
</evidence>
<evidence type="ECO:0000256" key="1">
    <source>
        <dbReference type="SAM" id="MobiDB-lite"/>
    </source>
</evidence>
<feature type="region of interest" description="Disordered" evidence="1">
    <location>
        <begin position="413"/>
        <end position="432"/>
    </location>
</feature>
<dbReference type="Proteomes" id="UP001611263">
    <property type="component" value="Unassembled WGS sequence"/>
</dbReference>
<accession>A0ABW7TJL9</accession>
<keyword evidence="3" id="KW-1185">Reference proteome</keyword>
<proteinExistence type="predicted"/>
<protein>
    <submittedName>
        <fullName evidence="2">Uncharacterized protein</fullName>
    </submittedName>
</protein>
<name>A0ABW7TJL9_9NOCA</name>
<comment type="caution">
    <text evidence="2">The sequence shown here is derived from an EMBL/GenBank/DDBJ whole genome shotgun (WGS) entry which is preliminary data.</text>
</comment>
<sequence>MGDPKYEVDWHTYYDAAQKCLDLAAELRIADKPLHDDVKGQCAGMAGDAPGCKQWGEAYDKHAEAIMQLCTNLADALTNFGYLLRALGYIHGKANNGQPDRPYIVEMSVHDVQIPTSVADNGNGLRHDGGGVGAFFDELVWKVTAKFGKLPNGDIDKLATAGTTWDTFGKHQAVLNAASRIAAIADLLAGLDEPVTAQRIADHFGTLKAGAQRLVESAPYMGGLVTNYRTATIDVSELVVTEVEGLLYEIGITIGISVAVSWLSFGGSLAAGTTAVGNLVLRTLKAIEDAYAISELAEVLGLVMLADGAAGDTKEFNMLPDVGPITAELAAIISKPALIFEPSSKHGPKQRGKAAPEPTNPQHTLDNSVRFSDETTRRVGYDPTTGEFAIFDMTFDQTGIYHGHKRTWEQLSEEQQNGLVNAGIVDKKGKPR</sequence>
<dbReference type="EMBL" id="JBIRUQ010000002">
    <property type="protein sequence ID" value="MFI1461234.1"/>
    <property type="molecule type" value="Genomic_DNA"/>
</dbReference>
<organism evidence="2 3">
    <name type="scientific">Nocardia carnea</name>
    <dbReference type="NCBI Taxonomy" id="37328"/>
    <lineage>
        <taxon>Bacteria</taxon>
        <taxon>Bacillati</taxon>
        <taxon>Actinomycetota</taxon>
        <taxon>Actinomycetes</taxon>
        <taxon>Mycobacteriales</taxon>
        <taxon>Nocardiaceae</taxon>
        <taxon>Nocardia</taxon>
    </lineage>
</organism>
<dbReference type="GeneID" id="93508842"/>
<reference evidence="2 3" key="1">
    <citation type="submission" date="2024-10" db="EMBL/GenBank/DDBJ databases">
        <title>The Natural Products Discovery Center: Release of the First 8490 Sequenced Strains for Exploring Actinobacteria Biosynthetic Diversity.</title>
        <authorList>
            <person name="Kalkreuter E."/>
            <person name="Kautsar S.A."/>
            <person name="Yang D."/>
            <person name="Bader C.D."/>
            <person name="Teijaro C.N."/>
            <person name="Fluegel L."/>
            <person name="Davis C.M."/>
            <person name="Simpson J.R."/>
            <person name="Lauterbach L."/>
            <person name="Steele A.D."/>
            <person name="Gui C."/>
            <person name="Meng S."/>
            <person name="Li G."/>
            <person name="Viehrig K."/>
            <person name="Ye F."/>
            <person name="Su P."/>
            <person name="Kiefer A.F."/>
            <person name="Nichols A."/>
            <person name="Cepeda A.J."/>
            <person name="Yan W."/>
            <person name="Fan B."/>
            <person name="Jiang Y."/>
            <person name="Adhikari A."/>
            <person name="Zheng C.-J."/>
            <person name="Schuster L."/>
            <person name="Cowan T.M."/>
            <person name="Smanski M.J."/>
            <person name="Chevrette M.G."/>
            <person name="De Carvalho L.P.S."/>
            <person name="Shen B."/>
        </authorList>
    </citation>
    <scope>NUCLEOTIDE SEQUENCE [LARGE SCALE GENOMIC DNA]</scope>
    <source>
        <strain evidence="2 3">NPDC020568</strain>
    </source>
</reference>